<feature type="domain" description="Teneurin-like YD-shell" evidence="7">
    <location>
        <begin position="1775"/>
        <end position="1972"/>
    </location>
</feature>
<dbReference type="InterPro" id="IPR055372">
    <property type="entry name" value="CBM96"/>
</dbReference>
<dbReference type="NCBIfam" id="TIGR01643">
    <property type="entry name" value="YD_repeat_2x"/>
    <property type="match status" value="1"/>
</dbReference>
<dbReference type="InterPro" id="IPR028946">
    <property type="entry name" value="Ntox44"/>
</dbReference>
<dbReference type="InterPro" id="IPR006530">
    <property type="entry name" value="YD"/>
</dbReference>
<keyword evidence="2" id="KW-0964">Secreted</keyword>
<feature type="domain" description="Teneurin-like YD-shell" evidence="7">
    <location>
        <begin position="552"/>
        <end position="660"/>
    </location>
</feature>
<dbReference type="NCBIfam" id="NF033679">
    <property type="entry name" value="DNRLRE_dom"/>
    <property type="match status" value="1"/>
</dbReference>
<evidence type="ECO:0000256" key="4">
    <source>
        <dbReference type="ARBA" id="ARBA00022737"/>
    </source>
</evidence>
<dbReference type="InterPro" id="IPR022385">
    <property type="entry name" value="Rhs_assc_core"/>
</dbReference>
<reference evidence="8 9" key="1">
    <citation type="journal article" date="2019" name="Nat. Med.">
        <title>A library of human gut bacterial isolates paired with longitudinal multiomics data enables mechanistic microbiome research.</title>
        <authorList>
            <person name="Poyet M."/>
            <person name="Groussin M."/>
            <person name="Gibbons S.M."/>
            <person name="Avila-Pacheco J."/>
            <person name="Jiang X."/>
            <person name="Kearney S.M."/>
            <person name="Perrotta A.R."/>
            <person name="Berdy B."/>
            <person name="Zhao S."/>
            <person name="Lieberman T.D."/>
            <person name="Swanson P.K."/>
            <person name="Smith M."/>
            <person name="Roesemann S."/>
            <person name="Alexander J.E."/>
            <person name="Rich S.A."/>
            <person name="Livny J."/>
            <person name="Vlamakis H."/>
            <person name="Clish C."/>
            <person name="Bullock K."/>
            <person name="Deik A."/>
            <person name="Scott J."/>
            <person name="Pierce K.A."/>
            <person name="Xavier R.J."/>
            <person name="Alm E.J."/>
        </authorList>
    </citation>
    <scope>NUCLEOTIDE SEQUENCE [LARGE SCALE GENOMIC DNA]</scope>
    <source>
        <strain evidence="8 9">BIOML-A1</strain>
    </source>
</reference>
<accession>A0A6L8T0D3</accession>
<evidence type="ECO:0000313" key="8">
    <source>
        <dbReference type="EMBL" id="MZL32623.1"/>
    </source>
</evidence>
<feature type="domain" description="Carbohydrate-binding module family 96" evidence="6">
    <location>
        <begin position="247"/>
        <end position="379"/>
    </location>
</feature>
<dbReference type="Pfam" id="PF15607">
    <property type="entry name" value="Ntox44"/>
    <property type="match status" value="1"/>
</dbReference>
<dbReference type="NCBIfam" id="TIGR03696">
    <property type="entry name" value="Rhs_assc_core"/>
    <property type="match status" value="1"/>
</dbReference>
<dbReference type="EMBL" id="WWVQ01000009">
    <property type="protein sequence ID" value="MZL32623.1"/>
    <property type="molecule type" value="Genomic_DNA"/>
</dbReference>
<dbReference type="Gene3D" id="2.30.30.40">
    <property type="entry name" value="SH3 Domains"/>
    <property type="match status" value="1"/>
</dbReference>
<evidence type="ECO:0000259" key="5">
    <source>
        <dbReference type="Pfam" id="PF15607"/>
    </source>
</evidence>
<evidence type="ECO:0000256" key="3">
    <source>
        <dbReference type="ARBA" id="ARBA00022729"/>
    </source>
</evidence>
<dbReference type="InterPro" id="IPR050708">
    <property type="entry name" value="T6SS_VgrG/RHS"/>
</dbReference>
<feature type="domain" description="Teneurin-like YD-shell" evidence="7">
    <location>
        <begin position="1636"/>
        <end position="1758"/>
    </location>
</feature>
<sequence>MNRKELIEKRSINTKVFENQDHSCTAEIYLAPVHYKDTDGTWKEMDNKLEESYETSVYAQKTNLVSEEGFTNRKGTFGAFFAKKTSEDNMMRIKDQYGSISWGVENCNTVEAVKQKDNTVCYPEILEGMELRCRVKGMRMKEDMVLLRKEAAKSYTYLYQTEGLVPELREKEVLFFDEGQNEIFRVQAPYMRDFSGSKSESIEVSAEMTADGKCRVTFTPDRNWLNEASRKFPVVIDPVTTTSKAATDIEDAYISSKNNTDNYYNNENLWLKGGNEIRRSFLKFQLPEIKTGDMIVNARLVMVSLGENGAEKTIAVHKVIQSWESKTINWDNKPIYEETVQDLCKFTADKIKYVVMDITRMVKEWYRDGSNNGLMLKEIDELSGSVQLMSSDWDSSLSDYRPKIEISYVNYSGLEDYWTYHSQNIGRAGTVHVNDYNGNLILEHRVMETSGSRMPAEVSLVYNTNDKDTNIGYGKGFRLNFHQIIHKKSIAGNVYYAHTDADGTVHYFVEKEVEKDGNTVKEWKDETGLDLTLIRNLKSEEPYTIQNKDGNSMVFNESGYLIAVKDKNGNKLTVSYVNNRVKNITDGAGRIITLNYSLGSDGEEANLIQAVSPSGNKKTFAYTAGRLTTVTDIDGKKVFYTYDSNGMLASAENINGYQVKYGYYTEEPHRVKSIAEYGDGTKGKSLAMTYGYNSTKFTDNKGRKEIYRFDNNGNLLHVHDGFGHAVSCKYNVDGNHVNRLENATKLQDNVVQLLKDPVVQAENTPWTSKISPKGAGNTEINTIAAECMMGNRSLKAECTSVSGYAYWAQNVKVKKGITYTASMYVKASVSETAEDGGAILRVRYMDKDGVQQLKDSEIIKKTTEGFVRLTNTFTVPEDSSDTVVKVYMVMWHAKGVMYGDMAQLETGTSANRCNLIDNGDFHLGTTEGFEKNESNTDGLSEVGIEDNIPIKSQLLVTASSQGVLRKTPSDTGEVLSSLTKHQLLSGYITVEKNGRNWYYAKTADGKEGYVSTGQAIPYLGGHEGTNSAFVVVGNSILYKSADKTSARVQEGIDAGVCAALVKTVDGTDGNKWYYMGLQIDGNRFFGYMPVSAIVRLCRNIAKVEVKKDGSYYSSRSTSGAAAGSLTAGTRMAIRGTSVDSDGKEWGVIRRGSKFYYVPMSNLQIKTAPLSVRKSRDKIEESVAGLDESVYHFVGEPDKDKKLVKIVDITGKKGDIYMVNAWGMGTSLPETDNDKKRRFGTEVRFIGTDGKADIHYTNFSPDIMDWQFLSDVYVAKKDYTSIEVAYTYCHNANIAYFDGLALYKENFGCSYTYDDENNLISVKDLQEQVTKFEYNSKSDMTGITDAKGNSFKYEYDNEETTRNVVKGTSAQNVVYRFTYDSAGNVLKSGCVDPKVPETGTWITRVMTSDKNHVKSVTDAGENTVHYTWDMTRDLMTAFQDAKGNKISYTYDDIERLLSAAQTVTVNGNRETVRNNYSYTDDNLTGIVHNGFAYAFNYDAFGNVSDVSVAGKQAVRYEYEDGNGNLLKVCYGNGAYIRYEYDKQNRIHMVYFKDAADSKEQNLYRYAYDKQGNIYAVKSYKAGKTYYLFYDFLDRLVRVRDELGSTYEYAYDANNCMESMVHTCGTHTMKTVYTYDKDSRETKTRCAKTFERTTEYDKFGRVSRRTWNTASPYISAYTYIDKGENRYSLPKTVKNGSETLNYTYDANGNIISIKDSAGESTFRYDELNQLIRENNHQLNKTITYAYDLGGNLTVEKEYAFTTTETLPDTPVKTMTGTYDSAWKDKLLSWDGTAMTYDAIGNMLTRGGTTYTWTQGRRLSGVENGKSIKYLYDHTGARVKKTVDNTVTEYQWAGDLLLSEKTDGRIIWYCYDSQANLISVTIRGITYFYVRNVQGDIIALVDADGKVVVKYTYDSWGKVVAVTGELADTVGVQNPFRYKGYYYDNETGMYYLKSRYYDAEIKRFICMDKYFMTNRGMNKSNMLVYCENNPINRVDMFGTCWYDAKGNWRHDNWEYKGNYKRQPKPAGKPNINITYKLNKTMRNNAEELRNYRKENGYASAVGYFISKVKTGGDWDFKNQKSWNLNRDFSYTYKNETLRFDDIGNIHYGYVGRELFGVGMLVAGGGAYQIKTDYPNIQWNHFWSLFDDPQDQWMVIFGSTLWDADMDNSYYKF</sequence>
<dbReference type="Proteomes" id="UP000477285">
    <property type="component" value="Unassembled WGS sequence"/>
</dbReference>
<proteinExistence type="predicted"/>
<dbReference type="Gene3D" id="2.180.10.10">
    <property type="entry name" value="RHS repeat-associated core"/>
    <property type="match status" value="3"/>
</dbReference>
<dbReference type="RefSeq" id="WP_161233489.1">
    <property type="nucleotide sequence ID" value="NZ_JADPFJ010000002.1"/>
</dbReference>
<keyword evidence="4" id="KW-0677">Repeat</keyword>
<name>A0A6L8T0D3_9FIRM</name>
<evidence type="ECO:0000256" key="2">
    <source>
        <dbReference type="ARBA" id="ARBA00022525"/>
    </source>
</evidence>
<protein>
    <submittedName>
        <fullName evidence="8">DNRLRE domain-containing protein</fullName>
    </submittedName>
</protein>
<dbReference type="Gene3D" id="2.60.120.260">
    <property type="entry name" value="Galactose-binding domain-like"/>
    <property type="match status" value="1"/>
</dbReference>
<evidence type="ECO:0000313" key="9">
    <source>
        <dbReference type="Proteomes" id="UP000477285"/>
    </source>
</evidence>
<dbReference type="InterPro" id="IPR056823">
    <property type="entry name" value="TEN-like_YD-shell"/>
</dbReference>
<dbReference type="Pfam" id="PF24517">
    <property type="entry name" value="CBM96"/>
    <property type="match status" value="1"/>
</dbReference>
<dbReference type="PANTHER" id="PTHR32305">
    <property type="match status" value="1"/>
</dbReference>
<dbReference type="PANTHER" id="PTHR32305:SF15">
    <property type="entry name" value="PROTEIN RHSA-RELATED"/>
    <property type="match status" value="1"/>
</dbReference>
<feature type="domain" description="Bacterial toxin 44" evidence="5">
    <location>
        <begin position="2061"/>
        <end position="2158"/>
    </location>
</feature>
<organism evidence="8 9">
    <name type="scientific">Blautia wexlerae</name>
    <dbReference type="NCBI Taxonomy" id="418240"/>
    <lineage>
        <taxon>Bacteria</taxon>
        <taxon>Bacillati</taxon>
        <taxon>Bacillota</taxon>
        <taxon>Clostridia</taxon>
        <taxon>Lachnospirales</taxon>
        <taxon>Lachnospiraceae</taxon>
        <taxon>Blautia</taxon>
    </lineage>
</organism>
<evidence type="ECO:0000259" key="7">
    <source>
        <dbReference type="Pfam" id="PF25023"/>
    </source>
</evidence>
<comment type="caution">
    <text evidence="8">The sequence shown here is derived from an EMBL/GenBank/DDBJ whole genome shotgun (WGS) entry which is preliminary data.</text>
</comment>
<keyword evidence="3" id="KW-0732">Signal</keyword>
<evidence type="ECO:0000256" key="1">
    <source>
        <dbReference type="ARBA" id="ARBA00004613"/>
    </source>
</evidence>
<dbReference type="GO" id="GO:0005576">
    <property type="term" value="C:extracellular region"/>
    <property type="evidence" value="ECO:0007669"/>
    <property type="project" value="UniProtKB-SubCell"/>
</dbReference>
<evidence type="ECO:0000259" key="6">
    <source>
        <dbReference type="Pfam" id="PF24517"/>
    </source>
</evidence>
<dbReference type="Pfam" id="PF25023">
    <property type="entry name" value="TEN_YD-shell"/>
    <property type="match status" value="3"/>
</dbReference>
<comment type="subcellular location">
    <subcellularLocation>
        <location evidence="1">Secreted</location>
    </subcellularLocation>
</comment>
<gene>
    <name evidence="8" type="ORF">GT728_05235</name>
</gene>